<dbReference type="PANTHER" id="PTHR31460">
    <property type="match status" value="1"/>
</dbReference>
<dbReference type="eggNOG" id="ENOG502QQR3">
    <property type="taxonomic scope" value="Eukaryota"/>
</dbReference>
<feature type="signal peptide" evidence="1">
    <location>
        <begin position="1"/>
        <end position="22"/>
    </location>
</feature>
<dbReference type="Gene3D" id="2.120.10.30">
    <property type="entry name" value="TolB, C-terminal domain"/>
    <property type="match status" value="1"/>
</dbReference>
<dbReference type="Proteomes" id="UP000017836">
    <property type="component" value="Unassembled WGS sequence"/>
</dbReference>
<dbReference type="HOGENOM" id="CLU_045463_0_0_1"/>
<dbReference type="PANTHER" id="PTHR31460:SF0">
    <property type="entry name" value="CALCIUM-DEPENDENT PHOSPHOTRIESTERASE SUPERFAMILY PROTEIN-RELATED"/>
    <property type="match status" value="1"/>
</dbReference>
<organism evidence="2 3">
    <name type="scientific">Amborella trichopoda</name>
    <dbReference type="NCBI Taxonomy" id="13333"/>
    <lineage>
        <taxon>Eukaryota</taxon>
        <taxon>Viridiplantae</taxon>
        <taxon>Streptophyta</taxon>
        <taxon>Embryophyta</taxon>
        <taxon>Tracheophyta</taxon>
        <taxon>Spermatophyta</taxon>
        <taxon>Magnoliopsida</taxon>
        <taxon>Amborellales</taxon>
        <taxon>Amborellaceae</taxon>
        <taxon>Amborella</taxon>
    </lineage>
</organism>
<dbReference type="AlphaFoldDB" id="W1NWW6"/>
<reference evidence="3" key="1">
    <citation type="journal article" date="2013" name="Science">
        <title>The Amborella genome and the evolution of flowering plants.</title>
        <authorList>
            <consortium name="Amborella Genome Project"/>
        </authorList>
    </citation>
    <scope>NUCLEOTIDE SEQUENCE [LARGE SCALE GENOMIC DNA]</scope>
</reference>
<keyword evidence="1" id="KW-0732">Signal</keyword>
<keyword evidence="3" id="KW-1185">Reference proteome</keyword>
<dbReference type="OrthoDB" id="1902639at2759"/>
<dbReference type="OMA" id="YHSTGWL"/>
<accession>W1NWW6</accession>
<dbReference type="KEGG" id="atr:18430230"/>
<dbReference type="InterPro" id="IPR011042">
    <property type="entry name" value="6-blade_b-propeller_TolB-like"/>
</dbReference>
<gene>
    <name evidence="2" type="ORF">AMTR_s00045p00172820</name>
</gene>
<evidence type="ECO:0008006" key="4">
    <source>
        <dbReference type="Google" id="ProtNLM"/>
    </source>
</evidence>
<dbReference type="Gramene" id="ERN02127">
    <property type="protein sequence ID" value="ERN02127"/>
    <property type="gene ID" value="AMTR_s00045p00172820"/>
</dbReference>
<evidence type="ECO:0000256" key="1">
    <source>
        <dbReference type="SAM" id="SignalP"/>
    </source>
</evidence>
<dbReference type="SUPFAM" id="SSF63829">
    <property type="entry name" value="Calcium-dependent phosphotriesterase"/>
    <property type="match status" value="1"/>
</dbReference>
<dbReference type="InterPro" id="IPR053224">
    <property type="entry name" value="Sensory_adhesion_molecule"/>
</dbReference>
<feature type="chain" id="PRO_5004806889" description="SMP-30/Gluconolactonase/LRE-like region domain-containing protein" evidence="1">
    <location>
        <begin position="23"/>
        <end position="326"/>
    </location>
</feature>
<sequence>MAYKTLITVFLISAVPLAILLALEIKSPSNATSYPYQSQGWFRECSKWDDHDRRFIVSFMEGGIGQISVPKNEESRSPFLKEDLLVKDADLGGNGTLGLRIDRPRNRLVVAVADVWGNRFGAVASYDLSTWRRLFLTVLAGPEDGESLADDVAVDEEGNAYVTDAKGNRIWKVGPKGELLSTIMSKAFSERKEWYYNLVGLNGIAYHPNGYLLVLHTSSGALFKVDIATEEVTKVVLVRGSLITGDGIELLSPTKLAVAGAVPSCRVVTSSDDWVTAAVVERYMGPMHRFASSVTVKDGKVYVNHLFGLGLWQRKHLITEAVFSPL</sequence>
<proteinExistence type="predicted"/>
<name>W1NWW6_AMBTC</name>
<evidence type="ECO:0000313" key="3">
    <source>
        <dbReference type="Proteomes" id="UP000017836"/>
    </source>
</evidence>
<protein>
    <recommendedName>
        <fullName evidence="4">SMP-30/Gluconolactonase/LRE-like region domain-containing protein</fullName>
    </recommendedName>
</protein>
<evidence type="ECO:0000313" key="2">
    <source>
        <dbReference type="EMBL" id="ERN02127.1"/>
    </source>
</evidence>
<dbReference type="EMBL" id="KI394661">
    <property type="protein sequence ID" value="ERN02127.1"/>
    <property type="molecule type" value="Genomic_DNA"/>
</dbReference>